<dbReference type="PIRSF" id="PIRSF018266">
    <property type="entry name" value="FecR"/>
    <property type="match status" value="1"/>
</dbReference>
<feature type="transmembrane region" description="Helical" evidence="1">
    <location>
        <begin position="85"/>
        <end position="106"/>
    </location>
</feature>
<accession>A0A7K1U5P4</accession>
<dbReference type="InterPro" id="IPR006860">
    <property type="entry name" value="FecR"/>
</dbReference>
<dbReference type="GO" id="GO:0016989">
    <property type="term" value="F:sigma factor antagonist activity"/>
    <property type="evidence" value="ECO:0007669"/>
    <property type="project" value="TreeGrafter"/>
</dbReference>
<dbReference type="InterPro" id="IPR032508">
    <property type="entry name" value="FecR_C"/>
</dbReference>
<dbReference type="Pfam" id="PF16344">
    <property type="entry name" value="FecR_C"/>
    <property type="match status" value="1"/>
</dbReference>
<dbReference type="InterPro" id="IPR012373">
    <property type="entry name" value="Ferrdict_sens_TM"/>
</dbReference>
<keyword evidence="1" id="KW-0812">Transmembrane</keyword>
<reference evidence="4 5" key="1">
    <citation type="submission" date="2019-12" db="EMBL/GenBank/DDBJ databases">
        <title>Chitinophaga sp. strain ysch24 (GDMCC 1.1355), whole genome shotgun sequence.</title>
        <authorList>
            <person name="Zhang X."/>
        </authorList>
    </citation>
    <scope>NUCLEOTIDE SEQUENCE [LARGE SCALE GENOMIC DNA]</scope>
    <source>
        <strain evidence="5">ysch24</strain>
    </source>
</reference>
<dbReference type="PANTHER" id="PTHR30273">
    <property type="entry name" value="PERIPLASMIC SIGNAL SENSOR AND SIGMA FACTOR ACTIVATOR FECR-RELATED"/>
    <property type="match status" value="1"/>
</dbReference>
<keyword evidence="1" id="KW-0472">Membrane</keyword>
<comment type="caution">
    <text evidence="4">The sequence shown here is derived from an EMBL/GenBank/DDBJ whole genome shotgun (WGS) entry which is preliminary data.</text>
</comment>
<dbReference type="Gene3D" id="3.55.50.30">
    <property type="match status" value="1"/>
</dbReference>
<feature type="domain" description="FecR protein" evidence="2">
    <location>
        <begin position="175"/>
        <end position="264"/>
    </location>
</feature>
<gene>
    <name evidence="4" type="ORF">GO493_15425</name>
</gene>
<proteinExistence type="predicted"/>
<organism evidence="4 5">
    <name type="scientific">Chitinophaga tropicalis</name>
    <dbReference type="NCBI Taxonomy" id="2683588"/>
    <lineage>
        <taxon>Bacteria</taxon>
        <taxon>Pseudomonadati</taxon>
        <taxon>Bacteroidota</taxon>
        <taxon>Chitinophagia</taxon>
        <taxon>Chitinophagales</taxon>
        <taxon>Chitinophagaceae</taxon>
        <taxon>Chitinophaga</taxon>
    </lineage>
</organism>
<keyword evidence="1" id="KW-1133">Transmembrane helix</keyword>
<name>A0A7K1U5P4_9BACT</name>
<dbReference type="Proteomes" id="UP000461730">
    <property type="component" value="Unassembled WGS sequence"/>
</dbReference>
<dbReference type="PANTHER" id="PTHR30273:SF2">
    <property type="entry name" value="PROTEIN FECR"/>
    <property type="match status" value="1"/>
</dbReference>
<protein>
    <submittedName>
        <fullName evidence="4">DUF4974 domain-containing protein</fullName>
    </submittedName>
</protein>
<dbReference type="EMBL" id="WRXN01000006">
    <property type="protein sequence ID" value="MVT09659.1"/>
    <property type="molecule type" value="Genomic_DNA"/>
</dbReference>
<feature type="domain" description="Protein FecR C-terminal" evidence="3">
    <location>
        <begin position="306"/>
        <end position="368"/>
    </location>
</feature>
<evidence type="ECO:0000259" key="3">
    <source>
        <dbReference type="Pfam" id="PF16344"/>
    </source>
</evidence>
<keyword evidence="5" id="KW-1185">Reference proteome</keyword>
<dbReference type="Gene3D" id="2.60.120.1440">
    <property type="match status" value="1"/>
</dbReference>
<evidence type="ECO:0000313" key="4">
    <source>
        <dbReference type="EMBL" id="MVT09659.1"/>
    </source>
</evidence>
<dbReference type="AlphaFoldDB" id="A0A7K1U5P4"/>
<dbReference type="Pfam" id="PF04773">
    <property type="entry name" value="FecR"/>
    <property type="match status" value="1"/>
</dbReference>
<evidence type="ECO:0000256" key="1">
    <source>
        <dbReference type="SAM" id="Phobius"/>
    </source>
</evidence>
<evidence type="ECO:0000313" key="5">
    <source>
        <dbReference type="Proteomes" id="UP000461730"/>
    </source>
</evidence>
<sequence>MGIMTFDETHIEQLVLDELAGIISPEDSTTLKRLLEEYPDAIAIRNAIRQQFSGPEEQAFLALLPEALPIEKVWARIRKRKWIRISIRSGITFAALALALGIYIFFKPAGIKSPKADVHSLTLKTVALQLPGGKIVSLGSGQQHVNVGGASLNTKEKQLSISGQAKGSNMATLIVPPGKDYQLTLSDGTSVQLNADSKIQFPVAFNGHTREVIISGEAYLNVAKDEQRPFIVHLSNSIIQVLGTEFNVNTYSNDKVALVKGAVKLSIDNTSVLVKPGYVASYSAEKGIQTDPFNEEELLAWRQGTYVFHAATVQELCKVVTRWYGINVKYDNTTTGQRRFTGYIDRRRPISHFLDDLEFTGHFNYYFDSDSTLHIR</sequence>
<evidence type="ECO:0000259" key="2">
    <source>
        <dbReference type="Pfam" id="PF04773"/>
    </source>
</evidence>